<dbReference type="CDD" id="cd07557">
    <property type="entry name" value="trimeric_dUTPase"/>
    <property type="match status" value="1"/>
</dbReference>
<dbReference type="Proteomes" id="UP000327513">
    <property type="component" value="Segment"/>
</dbReference>
<dbReference type="EMBL" id="MN098326">
    <property type="protein sequence ID" value="QFG06669.1"/>
    <property type="molecule type" value="Genomic_DNA"/>
</dbReference>
<reference evidence="7" key="1">
    <citation type="submission" date="2019-06" db="EMBL/GenBank/DDBJ databases">
        <title>Complete genome of Proteus mirabilis phage Myduc.</title>
        <authorList>
            <person name="Tran J.S."/>
            <person name="Lessor L."/>
            <person name="O'Leary C."/>
            <person name="Bonasera R.M."/>
            <person name="Liu M."/>
        </authorList>
    </citation>
    <scope>NUCLEOTIDE SEQUENCE [LARGE SCALE GENOMIC DNA]</scope>
</reference>
<accession>A0A5J6TDS3</accession>
<keyword evidence="4" id="KW-0546">Nucleotide metabolism</keyword>
<protein>
    <recommendedName>
        <fullName evidence="2">dUTP diphosphatase</fullName>
        <ecNumber evidence="2">3.6.1.23</ecNumber>
    </recommendedName>
</protein>
<dbReference type="InterPro" id="IPR033704">
    <property type="entry name" value="dUTPase_trimeric"/>
</dbReference>
<name>A0A5J6TDS3_9CAUD</name>
<dbReference type="GO" id="GO:0046081">
    <property type="term" value="P:dUTP catabolic process"/>
    <property type="evidence" value="ECO:0007669"/>
    <property type="project" value="InterPro"/>
</dbReference>
<gene>
    <name evidence="6" type="ORF">CPT_Myduc_047</name>
</gene>
<dbReference type="Gene3D" id="2.70.40.10">
    <property type="match status" value="1"/>
</dbReference>
<dbReference type="NCBIfam" id="NF001862">
    <property type="entry name" value="PRK00601.1"/>
    <property type="match status" value="1"/>
</dbReference>
<proteinExistence type="inferred from homology"/>
<evidence type="ECO:0000256" key="3">
    <source>
        <dbReference type="ARBA" id="ARBA00022801"/>
    </source>
</evidence>
<dbReference type="InterPro" id="IPR036157">
    <property type="entry name" value="dUTPase-like_sf"/>
</dbReference>
<comment type="similarity">
    <text evidence="1">Belongs to the dUTPase family.</text>
</comment>
<dbReference type="Pfam" id="PF00692">
    <property type="entry name" value="dUTPase"/>
    <property type="match status" value="1"/>
</dbReference>
<evidence type="ECO:0000313" key="6">
    <source>
        <dbReference type="EMBL" id="QFG06669.1"/>
    </source>
</evidence>
<dbReference type="EC" id="3.6.1.23" evidence="2"/>
<dbReference type="GO" id="GO:0000287">
    <property type="term" value="F:magnesium ion binding"/>
    <property type="evidence" value="ECO:0007669"/>
    <property type="project" value="InterPro"/>
</dbReference>
<feature type="domain" description="dUTPase-like" evidence="5">
    <location>
        <begin position="2"/>
        <end position="108"/>
    </location>
</feature>
<evidence type="ECO:0000256" key="2">
    <source>
        <dbReference type="ARBA" id="ARBA00012379"/>
    </source>
</evidence>
<evidence type="ECO:0000256" key="4">
    <source>
        <dbReference type="ARBA" id="ARBA00023080"/>
    </source>
</evidence>
<dbReference type="PANTHER" id="PTHR11241:SF0">
    <property type="entry name" value="DEOXYURIDINE 5'-TRIPHOSPHATE NUCLEOTIDOHYDROLASE"/>
    <property type="match status" value="1"/>
</dbReference>
<keyword evidence="3" id="KW-0378">Hydrolase</keyword>
<dbReference type="InterPro" id="IPR029054">
    <property type="entry name" value="dUTPase-like"/>
</dbReference>
<dbReference type="NCBIfam" id="TIGR00576">
    <property type="entry name" value="dut"/>
    <property type="match status" value="1"/>
</dbReference>
<organism evidence="6 7">
    <name type="scientific">Proteus phage Myduc</name>
    <dbReference type="NCBI Taxonomy" id="2650874"/>
    <lineage>
        <taxon>Viruses</taxon>
        <taxon>Duplodnaviria</taxon>
        <taxon>Heunggongvirae</taxon>
        <taxon>Uroviricota</taxon>
        <taxon>Caudoviricetes</taxon>
        <taxon>Chaseviridae</taxon>
        <taxon>Cleopatravirinae</taxon>
        <taxon>Myducvirus</taxon>
        <taxon>Myducvirus myduc</taxon>
    </lineage>
</organism>
<dbReference type="InterPro" id="IPR008181">
    <property type="entry name" value="dUTPase"/>
</dbReference>
<evidence type="ECO:0000313" key="7">
    <source>
        <dbReference type="Proteomes" id="UP000327513"/>
    </source>
</evidence>
<dbReference type="GO" id="GO:0006226">
    <property type="term" value="P:dUMP biosynthetic process"/>
    <property type="evidence" value="ECO:0007669"/>
    <property type="project" value="InterPro"/>
</dbReference>
<dbReference type="GO" id="GO:0004170">
    <property type="term" value="F:dUTP diphosphatase activity"/>
    <property type="evidence" value="ECO:0007669"/>
    <property type="project" value="UniProtKB-EC"/>
</dbReference>
<evidence type="ECO:0000256" key="1">
    <source>
        <dbReference type="ARBA" id="ARBA00006581"/>
    </source>
</evidence>
<keyword evidence="7" id="KW-1185">Reference proteome</keyword>
<evidence type="ECO:0000259" key="5">
    <source>
        <dbReference type="Pfam" id="PF00692"/>
    </source>
</evidence>
<dbReference type="PANTHER" id="PTHR11241">
    <property type="entry name" value="DEOXYURIDINE 5'-TRIPHOSPHATE NUCLEOTIDOHYDROLASE"/>
    <property type="match status" value="1"/>
</dbReference>
<sequence>MVPAGGTAVISTGLCFEIPDGFCIKAHSRSGHGFKFGVRLANCTGIIDSDYRGELKLKLKNDSNAPLNIVAGERIAQIEVAEVIQGSFVEASTLSTTVRGDGGFGSTGA</sequence>
<dbReference type="SUPFAM" id="SSF51283">
    <property type="entry name" value="dUTPase-like"/>
    <property type="match status" value="1"/>
</dbReference>